<reference evidence="4 5" key="1">
    <citation type="submission" date="2015-09" db="EMBL/GenBank/DDBJ databases">
        <authorList>
            <consortium name="Swine Surveillance"/>
        </authorList>
    </citation>
    <scope>NUCLEOTIDE SEQUENCE [LARGE SCALE GENOMIC DNA]</scope>
    <source>
        <strain evidence="4 5">CECT 8383</strain>
    </source>
</reference>
<name>A0A0P1GNK5_9RHOB</name>
<keyword evidence="5" id="KW-1185">Reference proteome</keyword>
<dbReference type="AlphaFoldDB" id="A0A0P1GNK5"/>
<dbReference type="Gene3D" id="3.40.50.300">
    <property type="entry name" value="P-loop containing nucleotide triphosphate hydrolases"/>
    <property type="match status" value="1"/>
</dbReference>
<dbReference type="GO" id="GO:0016887">
    <property type="term" value="F:ATP hydrolysis activity"/>
    <property type="evidence" value="ECO:0007669"/>
    <property type="project" value="InterPro"/>
</dbReference>
<keyword evidence="2 4" id="KW-0067">ATP-binding</keyword>
<dbReference type="SUPFAM" id="SSF52540">
    <property type="entry name" value="P-loop containing nucleoside triphosphate hydrolases"/>
    <property type="match status" value="1"/>
</dbReference>
<evidence type="ECO:0000256" key="1">
    <source>
        <dbReference type="ARBA" id="ARBA00022741"/>
    </source>
</evidence>
<organism evidence="4 5">
    <name type="scientific">Thalassovita mediterranea</name>
    <dbReference type="NCBI Taxonomy" id="340021"/>
    <lineage>
        <taxon>Bacteria</taxon>
        <taxon>Pseudomonadati</taxon>
        <taxon>Pseudomonadota</taxon>
        <taxon>Alphaproteobacteria</taxon>
        <taxon>Rhodobacterales</taxon>
        <taxon>Roseobacteraceae</taxon>
        <taxon>Thalassovita</taxon>
    </lineage>
</organism>
<dbReference type="SMART" id="SM00382">
    <property type="entry name" value="AAA"/>
    <property type="match status" value="1"/>
</dbReference>
<dbReference type="InterPro" id="IPR015854">
    <property type="entry name" value="ABC_transpr_LolD-like"/>
</dbReference>
<dbReference type="PROSITE" id="PS50893">
    <property type="entry name" value="ABC_TRANSPORTER_2"/>
    <property type="match status" value="1"/>
</dbReference>
<dbReference type="InterPro" id="IPR027417">
    <property type="entry name" value="P-loop_NTPase"/>
</dbReference>
<keyword evidence="1" id="KW-0547">Nucleotide-binding</keyword>
<gene>
    <name evidence="4" type="primary">artM</name>
    <name evidence="4" type="ORF">TM5383_01273</name>
</gene>
<dbReference type="InterPro" id="IPR003593">
    <property type="entry name" value="AAA+_ATPase"/>
</dbReference>
<sequence>MVKAQHLPNQTPSILPLKLQGACVKRRGHTLIGPVDLTLGRDGFTIILGPNGAGKTTLLRLMHGLERPSAGRLDWNVPEVQARAHQAYVFQHPTLMRRTVVDNVAYPLVIHGAPRALARARATEALAQVGLSEHVTQRASALSGGERQKLALARALIRRPEILFLDEPCASLDGAATRDIEAILNRAHANGTRIVMITHDLGQARRLARDVLFIYKGRLHEAAPADTFFDGPATAEAQAFLNGDILL</sequence>
<dbReference type="OrthoDB" id="9802264at2"/>
<accession>A0A0P1GNK5</accession>
<feature type="domain" description="ABC transporter" evidence="3">
    <location>
        <begin position="17"/>
        <end position="241"/>
    </location>
</feature>
<evidence type="ECO:0000313" key="5">
    <source>
        <dbReference type="Proteomes" id="UP000051681"/>
    </source>
</evidence>
<dbReference type="GO" id="GO:0005886">
    <property type="term" value="C:plasma membrane"/>
    <property type="evidence" value="ECO:0007669"/>
    <property type="project" value="TreeGrafter"/>
</dbReference>
<dbReference type="GO" id="GO:0022857">
    <property type="term" value="F:transmembrane transporter activity"/>
    <property type="evidence" value="ECO:0007669"/>
    <property type="project" value="TreeGrafter"/>
</dbReference>
<dbReference type="InterPro" id="IPR003439">
    <property type="entry name" value="ABC_transporter-like_ATP-bd"/>
</dbReference>
<evidence type="ECO:0000313" key="4">
    <source>
        <dbReference type="EMBL" id="CUH84068.1"/>
    </source>
</evidence>
<dbReference type="Proteomes" id="UP000051681">
    <property type="component" value="Unassembled WGS sequence"/>
</dbReference>
<dbReference type="Pfam" id="PF00005">
    <property type="entry name" value="ABC_tran"/>
    <property type="match status" value="1"/>
</dbReference>
<dbReference type="PANTHER" id="PTHR24220">
    <property type="entry name" value="IMPORT ATP-BINDING PROTEIN"/>
    <property type="match status" value="1"/>
</dbReference>
<dbReference type="STRING" id="340021.TM5383_01273"/>
<dbReference type="InterPro" id="IPR017871">
    <property type="entry name" value="ABC_transporter-like_CS"/>
</dbReference>
<dbReference type="GO" id="GO:0005524">
    <property type="term" value="F:ATP binding"/>
    <property type="evidence" value="ECO:0007669"/>
    <property type="project" value="UniProtKB-KW"/>
</dbReference>
<dbReference type="PROSITE" id="PS00211">
    <property type="entry name" value="ABC_TRANSPORTER_1"/>
    <property type="match status" value="1"/>
</dbReference>
<proteinExistence type="predicted"/>
<evidence type="ECO:0000256" key="2">
    <source>
        <dbReference type="ARBA" id="ARBA00022840"/>
    </source>
</evidence>
<dbReference type="RefSeq" id="WP_058318159.1">
    <property type="nucleotide sequence ID" value="NZ_CYSF01000006.1"/>
</dbReference>
<protein>
    <submittedName>
        <fullName evidence="4">Arginine transport ATP-binding protein ArtM</fullName>
    </submittedName>
</protein>
<evidence type="ECO:0000259" key="3">
    <source>
        <dbReference type="PROSITE" id="PS50893"/>
    </source>
</evidence>
<dbReference type="EMBL" id="CYSF01000006">
    <property type="protein sequence ID" value="CUH84068.1"/>
    <property type="molecule type" value="Genomic_DNA"/>
</dbReference>